<organism evidence="3 4">
    <name type="scientific">Nocardioides humi</name>
    <dbReference type="NCBI Taxonomy" id="449461"/>
    <lineage>
        <taxon>Bacteria</taxon>
        <taxon>Bacillati</taxon>
        <taxon>Actinomycetota</taxon>
        <taxon>Actinomycetes</taxon>
        <taxon>Propionibacteriales</taxon>
        <taxon>Nocardioidaceae</taxon>
        <taxon>Nocardioides</taxon>
    </lineage>
</organism>
<dbReference type="PANTHER" id="PTHR42879">
    <property type="entry name" value="3-OXOACYL-(ACYL-CARRIER-PROTEIN) REDUCTASE"/>
    <property type="match status" value="1"/>
</dbReference>
<dbReference type="PRINTS" id="PR00080">
    <property type="entry name" value="SDRFAMILY"/>
</dbReference>
<comment type="caution">
    <text evidence="3">The sequence shown here is derived from an EMBL/GenBank/DDBJ whole genome shotgun (WGS) entry which is preliminary data.</text>
</comment>
<dbReference type="SUPFAM" id="SSF51735">
    <property type="entry name" value="NAD(P)-binding Rossmann-fold domains"/>
    <property type="match status" value="1"/>
</dbReference>
<dbReference type="PROSITE" id="PS00061">
    <property type="entry name" value="ADH_SHORT"/>
    <property type="match status" value="1"/>
</dbReference>
<accession>A0ABN2BJZ0</accession>
<dbReference type="EMBL" id="BAAAOR010000038">
    <property type="protein sequence ID" value="GAA1541112.1"/>
    <property type="molecule type" value="Genomic_DNA"/>
</dbReference>
<dbReference type="InterPro" id="IPR050259">
    <property type="entry name" value="SDR"/>
</dbReference>
<dbReference type="PRINTS" id="PR00081">
    <property type="entry name" value="GDHRDH"/>
</dbReference>
<evidence type="ECO:0000313" key="3">
    <source>
        <dbReference type="EMBL" id="GAA1541112.1"/>
    </source>
</evidence>
<dbReference type="PANTHER" id="PTHR42879:SF2">
    <property type="entry name" value="3-OXOACYL-[ACYL-CARRIER-PROTEIN] REDUCTASE FABG"/>
    <property type="match status" value="1"/>
</dbReference>
<proteinExistence type="inferred from homology"/>
<comment type="similarity">
    <text evidence="1">Belongs to the short-chain dehydrogenases/reductases (SDR) family.</text>
</comment>
<dbReference type="InterPro" id="IPR002347">
    <property type="entry name" value="SDR_fam"/>
</dbReference>
<dbReference type="InterPro" id="IPR020904">
    <property type="entry name" value="Sc_DH/Rdtase_CS"/>
</dbReference>
<dbReference type="InterPro" id="IPR057326">
    <property type="entry name" value="KR_dom"/>
</dbReference>
<dbReference type="RefSeq" id="WP_344113758.1">
    <property type="nucleotide sequence ID" value="NZ_BAAAOR010000038.1"/>
</dbReference>
<dbReference type="Gene3D" id="3.40.50.720">
    <property type="entry name" value="NAD(P)-binding Rossmann-like Domain"/>
    <property type="match status" value="1"/>
</dbReference>
<keyword evidence="4" id="KW-1185">Reference proteome</keyword>
<reference evidence="3 4" key="1">
    <citation type="journal article" date="2019" name="Int. J. Syst. Evol. Microbiol.">
        <title>The Global Catalogue of Microorganisms (GCM) 10K type strain sequencing project: providing services to taxonomists for standard genome sequencing and annotation.</title>
        <authorList>
            <consortium name="The Broad Institute Genomics Platform"/>
            <consortium name="The Broad Institute Genome Sequencing Center for Infectious Disease"/>
            <person name="Wu L."/>
            <person name="Ma J."/>
        </authorList>
    </citation>
    <scope>NUCLEOTIDE SEQUENCE [LARGE SCALE GENOMIC DNA]</scope>
    <source>
        <strain evidence="3 4">JCM 14942</strain>
    </source>
</reference>
<dbReference type="Proteomes" id="UP001500842">
    <property type="component" value="Unassembled WGS sequence"/>
</dbReference>
<dbReference type="SMART" id="SM00822">
    <property type="entry name" value="PKS_KR"/>
    <property type="match status" value="1"/>
</dbReference>
<sequence length="251" mass="25543">MAAERTVVITGAGSPRGIGRATADRMAEQGWAVAVVDRDAEGVDAVVAALAARGAAVLPVVADLTDPEAVRAAVDVVGDRLPPVQALVNNAGITDPTPFADTSVERWRRVFAVNVESQFHTTQAFLPGMVAQGCGRVVTVSSAAGQRGGGYFGGVHYSASKAAVLGMIKALAREYAGTGVTFNAVAPGSIATDITAGALTDERREAIIAATPVRRIGEAAEVAAVIAFLCSSEAAFVTGATYDVNGGSHIH</sequence>
<dbReference type="Pfam" id="PF13561">
    <property type="entry name" value="adh_short_C2"/>
    <property type="match status" value="1"/>
</dbReference>
<dbReference type="CDD" id="cd05233">
    <property type="entry name" value="SDR_c"/>
    <property type="match status" value="1"/>
</dbReference>
<name>A0ABN2BJZ0_9ACTN</name>
<protein>
    <submittedName>
        <fullName evidence="3">Glucose 1-dehydrogenase</fullName>
    </submittedName>
</protein>
<evidence type="ECO:0000259" key="2">
    <source>
        <dbReference type="SMART" id="SM00822"/>
    </source>
</evidence>
<gene>
    <name evidence="3" type="ORF">GCM10009788_49820</name>
</gene>
<feature type="domain" description="Ketoreductase" evidence="2">
    <location>
        <begin position="5"/>
        <end position="188"/>
    </location>
</feature>
<evidence type="ECO:0000313" key="4">
    <source>
        <dbReference type="Proteomes" id="UP001500842"/>
    </source>
</evidence>
<evidence type="ECO:0000256" key="1">
    <source>
        <dbReference type="ARBA" id="ARBA00006484"/>
    </source>
</evidence>
<dbReference type="InterPro" id="IPR036291">
    <property type="entry name" value="NAD(P)-bd_dom_sf"/>
</dbReference>